<reference evidence="1 2" key="1">
    <citation type="submission" date="2021-06" db="EMBL/GenBank/DDBJ databases">
        <authorList>
            <person name="Kallberg Y."/>
            <person name="Tangrot J."/>
            <person name="Rosling A."/>
        </authorList>
    </citation>
    <scope>NUCLEOTIDE SEQUENCE [LARGE SCALE GENOMIC DNA]</scope>
    <source>
        <strain evidence="1 2">120-4 pot B 10/14</strain>
    </source>
</reference>
<comment type="caution">
    <text evidence="1">The sequence shown here is derived from an EMBL/GenBank/DDBJ whole genome shotgun (WGS) entry which is preliminary data.</text>
</comment>
<dbReference type="Proteomes" id="UP000789901">
    <property type="component" value="Unassembled WGS sequence"/>
</dbReference>
<name>A0ABM8VYD2_GIGMA</name>
<proteinExistence type="predicted"/>
<protein>
    <submittedName>
        <fullName evidence="1">13235_t:CDS:1</fullName>
    </submittedName>
</protein>
<sequence length="133" mass="15244">MNNKNFGHLSRQYNSLFSFATLGYMGSIIHLPHSHAFIINGHSYYQIHLVNTKGNLVNWFVYDANAQDHIANQCRLDKNVVDLIEQELTIINQFVQGDQEENESLSNEVEIHLEGTYLLSSYTLSFLDGPIKK</sequence>
<evidence type="ECO:0000313" key="2">
    <source>
        <dbReference type="Proteomes" id="UP000789901"/>
    </source>
</evidence>
<dbReference type="EMBL" id="CAJVQB010000253">
    <property type="protein sequence ID" value="CAG8477964.1"/>
    <property type="molecule type" value="Genomic_DNA"/>
</dbReference>
<evidence type="ECO:0000313" key="1">
    <source>
        <dbReference type="EMBL" id="CAG8477964.1"/>
    </source>
</evidence>
<keyword evidence="2" id="KW-1185">Reference proteome</keyword>
<gene>
    <name evidence="1" type="ORF">GMARGA_LOCUS1093</name>
</gene>
<organism evidence="1 2">
    <name type="scientific">Gigaspora margarita</name>
    <dbReference type="NCBI Taxonomy" id="4874"/>
    <lineage>
        <taxon>Eukaryota</taxon>
        <taxon>Fungi</taxon>
        <taxon>Fungi incertae sedis</taxon>
        <taxon>Mucoromycota</taxon>
        <taxon>Glomeromycotina</taxon>
        <taxon>Glomeromycetes</taxon>
        <taxon>Diversisporales</taxon>
        <taxon>Gigasporaceae</taxon>
        <taxon>Gigaspora</taxon>
    </lineage>
</organism>
<accession>A0ABM8VYD2</accession>